<evidence type="ECO:0000313" key="1">
    <source>
        <dbReference type="EMBL" id="CAC5420538.1"/>
    </source>
</evidence>
<organism evidence="1 2">
    <name type="scientific">Mytilus coruscus</name>
    <name type="common">Sea mussel</name>
    <dbReference type="NCBI Taxonomy" id="42192"/>
    <lineage>
        <taxon>Eukaryota</taxon>
        <taxon>Metazoa</taxon>
        <taxon>Spiralia</taxon>
        <taxon>Lophotrochozoa</taxon>
        <taxon>Mollusca</taxon>
        <taxon>Bivalvia</taxon>
        <taxon>Autobranchia</taxon>
        <taxon>Pteriomorphia</taxon>
        <taxon>Mytilida</taxon>
        <taxon>Mytiloidea</taxon>
        <taxon>Mytilidae</taxon>
        <taxon>Mytilinae</taxon>
        <taxon>Mytilus</taxon>
    </lineage>
</organism>
<reference evidence="1 2" key="1">
    <citation type="submission" date="2020-06" db="EMBL/GenBank/DDBJ databases">
        <authorList>
            <person name="Li R."/>
            <person name="Bekaert M."/>
        </authorList>
    </citation>
    <scope>NUCLEOTIDE SEQUENCE [LARGE SCALE GENOMIC DNA]</scope>
    <source>
        <strain evidence="2">wild</strain>
    </source>
</reference>
<sequence length="319" mass="37142">MSSEQECWKRLSEFNVNRETVVALLKDENYTDGWSLEKLKSPIWKEFYFWDAVIKVVEEEEEMSIKENLLIAFKNFDILITSVSSFVRKIRNRMALILKRIDVTLGYDVVFGNENFSEVGPYCMKYGITLEWLKNPSKLEGILNLPIGLIVELRKLRLRHNFTFKDFSVWIKLMLGLDYCPDVGFLRRQMESFYKRQLALSKNSKIDQDMYLDSIYVPPKTKYIATGKNEGEGLQQRRPCLNTVDGEKCKYTDDVREVYATLLSMNICVKNIENVIKTVLEKLGGLKVERLPNKTFAEYMMVEAKALAQIQAAELQKLC</sequence>
<dbReference type="Proteomes" id="UP000507470">
    <property type="component" value="Unassembled WGS sequence"/>
</dbReference>
<dbReference type="EMBL" id="CACVKT020009153">
    <property type="protein sequence ID" value="CAC5420538.1"/>
    <property type="molecule type" value="Genomic_DNA"/>
</dbReference>
<evidence type="ECO:0000313" key="2">
    <source>
        <dbReference type="Proteomes" id="UP000507470"/>
    </source>
</evidence>
<dbReference type="AlphaFoldDB" id="A0A6J8EJH6"/>
<protein>
    <submittedName>
        <fullName evidence="1">Uncharacterized protein</fullName>
    </submittedName>
</protein>
<dbReference type="OrthoDB" id="10435233at2759"/>
<name>A0A6J8EJH6_MYTCO</name>
<proteinExistence type="predicted"/>
<accession>A0A6J8EJH6</accession>
<gene>
    <name evidence="1" type="ORF">MCOR_52757</name>
</gene>
<keyword evidence="2" id="KW-1185">Reference proteome</keyword>